<evidence type="ECO:0000313" key="1">
    <source>
        <dbReference type="EMBL" id="TGY76670.1"/>
    </source>
</evidence>
<reference evidence="1" key="1">
    <citation type="submission" date="2019-04" db="EMBL/GenBank/DDBJ databases">
        <title>Microbes associate with the intestines of laboratory mice.</title>
        <authorList>
            <person name="Navarre W."/>
            <person name="Wong E."/>
            <person name="Huang K."/>
            <person name="Tropini C."/>
            <person name="Ng K."/>
            <person name="Yu B."/>
        </authorList>
    </citation>
    <scope>NUCLEOTIDE SEQUENCE</scope>
    <source>
        <strain evidence="1">NM04_E33</strain>
    </source>
</reference>
<proteinExistence type="predicted"/>
<accession>A0AC61RHX6</accession>
<dbReference type="EMBL" id="SRYB01000037">
    <property type="protein sequence ID" value="TGY76670.1"/>
    <property type="molecule type" value="Genomic_DNA"/>
</dbReference>
<dbReference type="Proteomes" id="UP000306319">
    <property type="component" value="Unassembled WGS sequence"/>
</dbReference>
<gene>
    <name evidence="1" type="ORF">E5331_17670</name>
</gene>
<comment type="caution">
    <text evidence="1">The sequence shown here is derived from an EMBL/GenBank/DDBJ whole genome shotgun (WGS) entry which is preliminary data.</text>
</comment>
<protein>
    <submittedName>
        <fullName evidence="1">Sodium-dependent transporter</fullName>
    </submittedName>
</protein>
<keyword evidence="2" id="KW-1185">Reference proteome</keyword>
<name>A0AC61RHX6_9BACT</name>
<organism evidence="1 2">
    <name type="scientific">Lepagella muris</name>
    <dbReference type="NCBI Taxonomy" id="3032870"/>
    <lineage>
        <taxon>Bacteria</taxon>
        <taxon>Pseudomonadati</taxon>
        <taxon>Bacteroidota</taxon>
        <taxon>Bacteroidia</taxon>
        <taxon>Bacteroidales</taxon>
        <taxon>Muribaculaceae</taxon>
        <taxon>Lepagella</taxon>
    </lineage>
</organism>
<evidence type="ECO:0000313" key="2">
    <source>
        <dbReference type="Proteomes" id="UP000306319"/>
    </source>
</evidence>
<sequence>MNERAVFATRFGAIATTVGSAVGLGNIWRFPYEAGVHGGGAFMICYLIFVFLIGVPLLCAEFCMGRGTRSNIFGAYRKLGGGRIARVAGPLGIVASLLILSFYSVVAGWTVEYCISSATGSLDFSNTTAGHGQFVDLTTGWRPMIWTIIFLFINFMILICGVTKGIERASNILMPLLFLLLVAFCINSFFMPGFADGINFLFTPDFSKISSSVLLGAMGQAFFSLSLGLGCMMTYGSYFNDRNRLGRTAATTAILDSMVAILAGVIIFPAVFSFDLSPEAGPTLVFEVLPYIFNQLPGGMIWSTLFFLLLFLASLTSTVSMSEISITYFCEEKHMTRRNATILSSVIALVGGVLCAMSFGPLSDFTIFGMTIFSLFDYLSSNICLPIGGFICSLFVGWWVDKKFLRDQLTDFGKFRFPLYRPLLLCLRWLCPAAIFLIFLNSIGLL</sequence>